<feature type="compositionally biased region" description="Polar residues" evidence="2">
    <location>
        <begin position="194"/>
        <end position="215"/>
    </location>
</feature>
<dbReference type="OrthoDB" id="1741262at2759"/>
<keyword evidence="1" id="KW-0479">Metal-binding</keyword>
<dbReference type="OMA" id="KEERCYK"/>
<keyword evidence="1" id="KW-0862">Zinc</keyword>
<dbReference type="InterPro" id="IPR013087">
    <property type="entry name" value="Znf_C2H2_type"/>
</dbReference>
<dbReference type="SUPFAM" id="SSF53098">
    <property type="entry name" value="Ribonuclease H-like"/>
    <property type="match status" value="1"/>
</dbReference>
<dbReference type="GO" id="GO:0008270">
    <property type="term" value="F:zinc ion binding"/>
    <property type="evidence" value="ECO:0007669"/>
    <property type="project" value="UniProtKB-KW"/>
</dbReference>
<name>A0A4Y7J0W3_PAPSO</name>
<evidence type="ECO:0000256" key="2">
    <source>
        <dbReference type="SAM" id="MobiDB-lite"/>
    </source>
</evidence>
<feature type="region of interest" description="Disordered" evidence="2">
    <location>
        <begin position="188"/>
        <end position="227"/>
    </location>
</feature>
<protein>
    <recommendedName>
        <fullName evidence="3">C2H2-type domain-containing protein</fullName>
    </recommendedName>
</protein>
<evidence type="ECO:0000313" key="4">
    <source>
        <dbReference type="EMBL" id="RZC53295.1"/>
    </source>
</evidence>
<dbReference type="AlphaFoldDB" id="A0A4Y7J0W3"/>
<proteinExistence type="predicted"/>
<keyword evidence="1" id="KW-0863">Zinc-finger</keyword>
<accession>A0A4Y7J0W3</accession>
<dbReference type="PANTHER" id="PTHR32166">
    <property type="entry name" value="OSJNBA0013A04.12 PROTEIN"/>
    <property type="match status" value="1"/>
</dbReference>
<dbReference type="Gramene" id="RZC53295">
    <property type="protein sequence ID" value="RZC53295"/>
    <property type="gene ID" value="C5167_012152"/>
</dbReference>
<evidence type="ECO:0000313" key="5">
    <source>
        <dbReference type="Proteomes" id="UP000316621"/>
    </source>
</evidence>
<organism evidence="4 5">
    <name type="scientific">Papaver somniferum</name>
    <name type="common">Opium poppy</name>
    <dbReference type="NCBI Taxonomy" id="3469"/>
    <lineage>
        <taxon>Eukaryota</taxon>
        <taxon>Viridiplantae</taxon>
        <taxon>Streptophyta</taxon>
        <taxon>Embryophyta</taxon>
        <taxon>Tracheophyta</taxon>
        <taxon>Spermatophyta</taxon>
        <taxon>Magnoliopsida</taxon>
        <taxon>Ranunculales</taxon>
        <taxon>Papaveraceae</taxon>
        <taxon>Papaveroideae</taxon>
        <taxon>Papaver</taxon>
    </lineage>
</organism>
<dbReference type="Proteomes" id="UP000316621">
    <property type="component" value="Chromosome 3"/>
</dbReference>
<dbReference type="InterPro" id="IPR012337">
    <property type="entry name" value="RNaseH-like_sf"/>
</dbReference>
<dbReference type="InterPro" id="IPR008906">
    <property type="entry name" value="HATC_C_dom"/>
</dbReference>
<evidence type="ECO:0000256" key="1">
    <source>
        <dbReference type="PROSITE-ProRule" id="PRU00042"/>
    </source>
</evidence>
<dbReference type="Pfam" id="PF04937">
    <property type="entry name" value="DUF659"/>
    <property type="match status" value="1"/>
</dbReference>
<gene>
    <name evidence="4" type="ORF">C5167_012152</name>
</gene>
<dbReference type="PROSITE" id="PS50157">
    <property type="entry name" value="ZINC_FINGER_C2H2_2"/>
    <property type="match status" value="1"/>
</dbReference>
<reference evidence="4 5" key="1">
    <citation type="journal article" date="2018" name="Science">
        <title>The opium poppy genome and morphinan production.</title>
        <authorList>
            <person name="Guo L."/>
            <person name="Winzer T."/>
            <person name="Yang X."/>
            <person name="Li Y."/>
            <person name="Ning Z."/>
            <person name="He Z."/>
            <person name="Teodor R."/>
            <person name="Lu Y."/>
            <person name="Bowser T.A."/>
            <person name="Graham I.A."/>
            <person name="Ye K."/>
        </authorList>
    </citation>
    <scope>NUCLEOTIDE SEQUENCE [LARGE SCALE GENOMIC DNA]</scope>
    <source>
        <strain evidence="5">cv. HN1</strain>
        <tissue evidence="4">Leaves</tissue>
    </source>
</reference>
<feature type="domain" description="C2H2-type" evidence="3">
    <location>
        <begin position="72"/>
        <end position="100"/>
    </location>
</feature>
<evidence type="ECO:0000259" key="3">
    <source>
        <dbReference type="PROSITE" id="PS50157"/>
    </source>
</evidence>
<sequence>MNLEDKETLNCCCTSPFFFLWHPQIHTVKSLVTVKGWNNKFGSRTSQFRRMATPTVVIDDHCTVVDREKRRFRCNYCGKEMSRRCRLQNHLAGIREKVLPCDEVPAEVRAQMKNEIVRRKKAVAYTSSNDHCTLVDEKKKRVKCNYCGKEVTTCYRLKNHLAGIRENVLPCDEVPEKVRARMRNEIMRRKKADANTSSNDPCKQNGSLHESSQPSSKKRKHCTTIESGLKEKDENTQSLIDPKQLNARDAGKIAKVAEDSSSRQIQRCIGRFFFENGIDFSAANSPYFQKMIRALIGCGSVVYKVPSCDDLKGWILQEELKASQEHVREIVDSWGTTGCSILLDGWTDGKGRDLINFVVDSPKGPIFMKSADVSDIVGDVDAMIALLIGVIEEVGVQNVVQIVSYTTLGSVDVAGKKLTEKYRTISWTVCASHCIGLILDKIAMLDPWRGVLGKAKDIIKFICSHEIVLKLTRKHTFGLDIVSSRRIGSLTPFLMLERIESQKMNLKNMFSSLEWKKSTLASTADGMQVVDLVSGESSFWTEAQMLLKGSIPLIRALHLISGGDSKPQMGYIYETMKQVKEQIKEEFKDNETKYQPFWTVIDAIWNNQLHKPIHSAAYILNPSLFYCVDFNDDAEIKDGLSHCIEQMVEDKRARYLTLLQLDDYMQTSGTFGDGNAIDQRMTISPEKWWSLYGVQCPELQNFAIRILSQTCTGALRYGLKRSLSEQLHMNGRNRVEQKRLNDLTFVHHNLRLQNAVSISKTDYRDIFLEETDHPVYEWVGGGDVKESVAE</sequence>
<dbReference type="Pfam" id="PF05699">
    <property type="entry name" value="Dimer_Tnp_hAT"/>
    <property type="match status" value="1"/>
</dbReference>
<keyword evidence="5" id="KW-1185">Reference proteome</keyword>
<dbReference type="GO" id="GO:0046983">
    <property type="term" value="F:protein dimerization activity"/>
    <property type="evidence" value="ECO:0007669"/>
    <property type="project" value="InterPro"/>
</dbReference>
<dbReference type="InterPro" id="IPR007021">
    <property type="entry name" value="DUF659"/>
</dbReference>
<dbReference type="EMBL" id="CM010717">
    <property type="protein sequence ID" value="RZC53295.1"/>
    <property type="molecule type" value="Genomic_DNA"/>
</dbReference>
<dbReference type="PANTHER" id="PTHR32166:SF63">
    <property type="entry name" value="HAT TRANSPOSON SUPERFAMILY PROTEIN"/>
    <property type="match status" value="1"/>
</dbReference>
<dbReference type="STRING" id="3469.A0A4Y7J0W3"/>